<feature type="compositionally biased region" description="Polar residues" evidence="2">
    <location>
        <begin position="513"/>
        <end position="526"/>
    </location>
</feature>
<dbReference type="NCBIfam" id="TIGR03661">
    <property type="entry name" value="T1SS_VCA0849"/>
    <property type="match status" value="1"/>
</dbReference>
<proteinExistence type="predicted"/>
<dbReference type="InterPro" id="IPR001343">
    <property type="entry name" value="Hemolysn_Ca-bd"/>
</dbReference>
<sequence length="862" mass="88416">MANNDGTFSYTAALTADGSGPITVAVDDGAYADLAGNRGTGNQLDINSAPIANDVAIETEEDVAAIGNLLTETTDQDMGDVLSIAGFQVNGTSYEPGESATVNGQGTITLNANGDYSFEPAEDWSGDFPAVTYSVSDGQGGNSSASLDVTVTAVADLPSLNLLSENVVPDGIGLNLETWDNLVISPDDGQGVDANTLIDGFNEAGSPDSTTTTSDVDVDRGTGLDADSGTKTSGLIYLEAGKTYSFGGYADDSGAIVVGGDLVASGRWGESGEAPDGETGSARYSGDFMPTESGYYTLDIYKHNQSGPGGYDVWVSEDGSEAKNLSATDFALFPDTGALEAQGVRLTDLNGDGGYYTTYSVNEGIAGEPVPLSEISAALNDTDGSESLSLSIEGLPEGTVLSDGSNSFSSTSGNTAADITGWDLTSLSAQFPESLAGTVDLTVTATSTETANGVTASTSASLQVELDPGLPAVSITSVATVSEAGADALTTVWGSLADDDFGVSKTAVDPSNEDQTVSGSELTPTRANGKPDIGATRDLSITSLDGSNETALFRPGDVYQLNWEVVTDRTGNNLTWSAQSMQGTVTRSDGVGVDNVETDLVVFTGTVNDSATTLVIDNNGIRDTDYLTNDQFTDSTVGLRDLEISGTAAPGSQVEVSHDGDVGQTVTASSDGSWTTLLSPPVNETGDVSVVATDTQGNITTDTKTYTVGGAGDDELRGGNADDVLIGGTGNDLLIGGTGDDILTGGFGDDVFEWNLADRGDAGSPASDVITDFGTGNANGNDVLDLRDLLVDEENEDKPISDFLSVSQDGDDLVFQVTHDGGANGATQSIRMEGKSFSDFNAGDSNELIQNMLENGQLKIDT</sequence>
<evidence type="ECO:0000313" key="5">
    <source>
        <dbReference type="EMBL" id="TQE99408.1"/>
    </source>
</evidence>
<dbReference type="Pfam" id="PF00353">
    <property type="entry name" value="HemolysinCabind"/>
    <property type="match status" value="1"/>
</dbReference>
<feature type="domain" description="Cadherin-like" evidence="3">
    <location>
        <begin position="47"/>
        <end position="152"/>
    </location>
</feature>
<comment type="caution">
    <text evidence="5">The sequence shown here is derived from an EMBL/GenBank/DDBJ whole genome shotgun (WGS) entry which is preliminary data.</text>
</comment>
<dbReference type="Gene3D" id="2.150.10.10">
    <property type="entry name" value="Serralysin-like metalloprotease, C-terminal"/>
    <property type="match status" value="1"/>
</dbReference>
<dbReference type="SUPFAM" id="SSF51120">
    <property type="entry name" value="beta-Roll"/>
    <property type="match status" value="1"/>
</dbReference>
<name>A0A540VRQ2_9GAMM</name>
<evidence type="ECO:0000256" key="2">
    <source>
        <dbReference type="SAM" id="MobiDB-lite"/>
    </source>
</evidence>
<dbReference type="InterPro" id="IPR011049">
    <property type="entry name" value="Serralysin-like_metalloprot_C"/>
</dbReference>
<dbReference type="InterPro" id="IPR041498">
    <property type="entry name" value="Big_6"/>
</dbReference>
<evidence type="ECO:0000259" key="4">
    <source>
        <dbReference type="Pfam" id="PF17936"/>
    </source>
</evidence>
<organism evidence="5 6">
    <name type="scientific">Spiribacter salinus</name>
    <dbReference type="NCBI Taxonomy" id="1335746"/>
    <lineage>
        <taxon>Bacteria</taxon>
        <taxon>Pseudomonadati</taxon>
        <taxon>Pseudomonadota</taxon>
        <taxon>Gammaproteobacteria</taxon>
        <taxon>Chromatiales</taxon>
        <taxon>Ectothiorhodospiraceae</taxon>
        <taxon>Spiribacter</taxon>
    </lineage>
</organism>
<dbReference type="AlphaFoldDB" id="A0A540VRQ2"/>
<protein>
    <submittedName>
        <fullName evidence="5">Type I secretion C-terminal target domain-containing protein</fullName>
    </submittedName>
</protein>
<dbReference type="InterPro" id="IPR019960">
    <property type="entry name" value="T1SS_VCA0849"/>
</dbReference>
<evidence type="ECO:0000313" key="6">
    <source>
        <dbReference type="Proteomes" id="UP000315400"/>
    </source>
</evidence>
<dbReference type="Proteomes" id="UP000315400">
    <property type="component" value="Unassembled WGS sequence"/>
</dbReference>
<reference evidence="5 6" key="1">
    <citation type="submission" date="2019-06" db="EMBL/GenBank/DDBJ databases">
        <title>Metagenome assembled Genome of Spiribacter salinus SL48-SHIP from the microbial mat of Salt Lake 48 (Novosibirsk region, Russia).</title>
        <authorList>
            <person name="Shipova A."/>
            <person name="Rozanov A.S."/>
            <person name="Bryanskaya A.V."/>
            <person name="Peltek S.E."/>
        </authorList>
    </citation>
    <scope>NUCLEOTIDE SEQUENCE [LARGE SCALE GENOMIC DNA]</scope>
    <source>
        <strain evidence="5">SL48-SHIP-2</strain>
    </source>
</reference>
<feature type="region of interest" description="Disordered" evidence="2">
    <location>
        <begin position="506"/>
        <end position="534"/>
    </location>
</feature>
<dbReference type="Pfam" id="PF17936">
    <property type="entry name" value="Big_6"/>
    <property type="match status" value="1"/>
</dbReference>
<dbReference type="PROSITE" id="PS00330">
    <property type="entry name" value="HEMOLYSIN_CALCIUM"/>
    <property type="match status" value="2"/>
</dbReference>
<gene>
    <name evidence="5" type="ORF">FKY71_08790</name>
</gene>
<accession>A0A540VRQ2</accession>
<evidence type="ECO:0000259" key="3">
    <source>
        <dbReference type="Pfam" id="PF17892"/>
    </source>
</evidence>
<dbReference type="PRINTS" id="PR00313">
    <property type="entry name" value="CABNDNGRPT"/>
</dbReference>
<feature type="domain" description="Bacterial Ig" evidence="4">
    <location>
        <begin position="632"/>
        <end position="705"/>
    </location>
</feature>
<dbReference type="InterPro" id="IPR018511">
    <property type="entry name" value="Hemolysin-typ_Ca-bd_CS"/>
</dbReference>
<dbReference type="Pfam" id="PF17892">
    <property type="entry name" value="Cadherin_5"/>
    <property type="match status" value="1"/>
</dbReference>
<feature type="region of interest" description="Disordered" evidence="2">
    <location>
        <begin position="201"/>
        <end position="221"/>
    </location>
</feature>
<dbReference type="Gene3D" id="2.60.40.1200">
    <property type="match status" value="1"/>
</dbReference>
<dbReference type="InterPro" id="IPR041690">
    <property type="entry name" value="Cadherin_5"/>
</dbReference>
<evidence type="ECO:0000256" key="1">
    <source>
        <dbReference type="ARBA" id="ARBA00022837"/>
    </source>
</evidence>
<dbReference type="GO" id="GO:0005509">
    <property type="term" value="F:calcium ion binding"/>
    <property type="evidence" value="ECO:0007669"/>
    <property type="project" value="InterPro"/>
</dbReference>
<keyword evidence="1" id="KW-0106">Calcium</keyword>
<dbReference type="EMBL" id="VIFK01000064">
    <property type="protein sequence ID" value="TQE99408.1"/>
    <property type="molecule type" value="Genomic_DNA"/>
</dbReference>